<name>A0A845B9A9_9PROT</name>
<dbReference type="EMBL" id="SNVJ01000005">
    <property type="protein sequence ID" value="MXP63148.1"/>
    <property type="molecule type" value="Genomic_DNA"/>
</dbReference>
<keyword evidence="2" id="KW-1185">Reference proteome</keyword>
<evidence type="ECO:0000313" key="1">
    <source>
        <dbReference type="EMBL" id="MXP63148.1"/>
    </source>
</evidence>
<dbReference type="RefSeq" id="WP_160936277.1">
    <property type="nucleotide sequence ID" value="NZ_SNVJ01000005.1"/>
</dbReference>
<organism evidence="1 2">
    <name type="scientific">Teichococcus coralli</name>
    <dbReference type="NCBI Taxonomy" id="2545983"/>
    <lineage>
        <taxon>Bacteria</taxon>
        <taxon>Pseudomonadati</taxon>
        <taxon>Pseudomonadota</taxon>
        <taxon>Alphaproteobacteria</taxon>
        <taxon>Acetobacterales</taxon>
        <taxon>Roseomonadaceae</taxon>
        <taxon>Roseomonas</taxon>
    </lineage>
</organism>
<dbReference type="OrthoDB" id="7266513at2"/>
<comment type="caution">
    <text evidence="1">The sequence shown here is derived from an EMBL/GenBank/DDBJ whole genome shotgun (WGS) entry which is preliminary data.</text>
</comment>
<proteinExistence type="predicted"/>
<protein>
    <submittedName>
        <fullName evidence="1">Uncharacterized protein</fullName>
    </submittedName>
</protein>
<accession>A0A845B9A9</accession>
<dbReference type="Proteomes" id="UP000460715">
    <property type="component" value="Unassembled WGS sequence"/>
</dbReference>
<dbReference type="AlphaFoldDB" id="A0A845B9A9"/>
<gene>
    <name evidence="1" type="ORF">E0493_07245</name>
</gene>
<sequence>MASIGASASPSGFRQPFQTLNKEQFKAAKIIPLHAQPISLGAAGFVAEIGQLVIEWEASARNRKRKRRQKGLVKLEKALGTILGGLLWHWGATQPRASYRSLKTNDFTGEPIGAEVFKGTLKALLQLGLIHQHEGYRRQASDSFSARYWPSENLLKLADQHGIAPSTLRQHFRLNPPKKAPRVVQPLRLMELKVRGRRQSVLQIDAASPEAFHLIQQIEAMNRLAAATVVEGCLPPQWRRTFTHDWQHHGRWYAAGAEGNYQNLSQADRLQIRIGGESVVEVDISASHLTLLHGMLGLPEPEGDAYSVEGVPRDVAKAWINATIGKGSPVQRWAQKAREQLGRDVSWSPKQVGAAVLGRYPFLSEPADAIRTNEALPQRRKLLPLQLMFIEASIISQAMEDLATKGILALPMHDGLIVAASAEGTAHEAIKRAGKELAGVNLKLKTDSAAPAAASR</sequence>
<evidence type="ECO:0000313" key="2">
    <source>
        <dbReference type="Proteomes" id="UP000460715"/>
    </source>
</evidence>
<reference evidence="1 2" key="1">
    <citation type="submission" date="2019-03" db="EMBL/GenBank/DDBJ databases">
        <title>Roseomonas sp. a novel Roseomonas species isolated from Sea whip Gorgonian.</title>
        <authorList>
            <person name="Li F."/>
            <person name="Pan X."/>
            <person name="Huang S."/>
            <person name="Li Z."/>
            <person name="Meng B."/>
        </authorList>
    </citation>
    <scope>NUCLEOTIDE SEQUENCE [LARGE SCALE GENOMIC DNA]</scope>
    <source>
        <strain evidence="1 2">M0104</strain>
    </source>
</reference>